<dbReference type="InterPro" id="IPR011109">
    <property type="entry name" value="DNA_bind_recombinase_dom"/>
</dbReference>
<dbReference type="SMART" id="SM00857">
    <property type="entry name" value="Resolvase"/>
    <property type="match status" value="1"/>
</dbReference>
<dbReference type="PANTHER" id="PTHR30461:SF23">
    <property type="entry name" value="DNA RECOMBINASE-RELATED"/>
    <property type="match status" value="1"/>
</dbReference>
<dbReference type="InterPro" id="IPR038109">
    <property type="entry name" value="DNA_bind_recomb_sf"/>
</dbReference>
<dbReference type="Gene3D" id="3.90.1750.20">
    <property type="entry name" value="Putative Large Serine Recombinase, Chain B, Domain 2"/>
    <property type="match status" value="1"/>
</dbReference>
<dbReference type="PANTHER" id="PTHR30461">
    <property type="entry name" value="DNA-INVERTASE FROM LAMBDOID PROPHAGE"/>
    <property type="match status" value="1"/>
</dbReference>
<dbReference type="Gene3D" id="3.40.50.1390">
    <property type="entry name" value="Resolvase, N-terminal catalytic domain"/>
    <property type="match status" value="1"/>
</dbReference>
<dbReference type="PROSITE" id="PS51737">
    <property type="entry name" value="RECOMBINASE_DNA_BIND"/>
    <property type="match status" value="1"/>
</dbReference>
<feature type="domain" description="Recombinase" evidence="1">
    <location>
        <begin position="205"/>
        <end position="323"/>
    </location>
</feature>
<dbReference type="AlphaFoldDB" id="A0A2H1JY47"/>
<dbReference type="GO" id="GO:0003677">
    <property type="term" value="F:DNA binding"/>
    <property type="evidence" value="ECO:0007669"/>
    <property type="project" value="InterPro"/>
</dbReference>
<dbReference type="InterPro" id="IPR036162">
    <property type="entry name" value="Resolvase-like_N_sf"/>
</dbReference>
<dbReference type="SUPFAM" id="SSF53041">
    <property type="entry name" value="Resolvase-like"/>
    <property type="match status" value="1"/>
</dbReference>
<dbReference type="InterPro" id="IPR006119">
    <property type="entry name" value="Resolv_N"/>
</dbReference>
<dbReference type="CDD" id="cd00338">
    <property type="entry name" value="Ser_Recombinase"/>
    <property type="match status" value="1"/>
</dbReference>
<dbReference type="RefSeq" id="WP_009882045.1">
    <property type="nucleotide sequence ID" value="NZ_FXZE01000011.1"/>
</dbReference>
<organism evidence="2 3">
    <name type="scientific">Brevibacterium antiquum</name>
    <dbReference type="NCBI Taxonomy" id="234835"/>
    <lineage>
        <taxon>Bacteria</taxon>
        <taxon>Bacillati</taxon>
        <taxon>Actinomycetota</taxon>
        <taxon>Actinomycetes</taxon>
        <taxon>Micrococcales</taxon>
        <taxon>Brevibacteriaceae</taxon>
        <taxon>Brevibacterium</taxon>
    </lineage>
</organism>
<keyword evidence="3" id="KW-1185">Reference proteome</keyword>
<dbReference type="Pfam" id="PF07508">
    <property type="entry name" value="Recombinase"/>
    <property type="match status" value="1"/>
</dbReference>
<proteinExistence type="predicted"/>
<evidence type="ECO:0000313" key="2">
    <source>
        <dbReference type="EMBL" id="SMX92389.1"/>
    </source>
</evidence>
<accession>A0A2H1JY47</accession>
<gene>
    <name evidence="2" type="ORF">BANT10_02498</name>
</gene>
<dbReference type="EMBL" id="FXZE01000011">
    <property type="protein sequence ID" value="SMX92389.1"/>
    <property type="molecule type" value="Genomic_DNA"/>
</dbReference>
<dbReference type="InterPro" id="IPR050639">
    <property type="entry name" value="SSR_resolvase"/>
</dbReference>
<sequence>MGRQTYLMSMNTTTMNTTTNRLLELPLLTPDLRAAVERLREMADDEWIPAILYGRASQDRHKLMRSIDDQLTDMVGWCLPIRWYPEAIVRDADRSASQWRKKEREGFDEAMALIESGKYGGFASWEPSRAGRDMEVYVQLRKACQRAGVLYLTHGRVYDFARSDDSFMMGFEFLRAEADANTMRERQLRTVKLNADKGRPHGRLPYGYRRVYDQHTGVLLRQEPDPHTGQIVRDAARDVLAGKSMYSVAMRLQDAGEPTPKKPWAESPRGWDTYTVRQVLQNPTIAGKRVYRGEVVGDAQWEPLIDWEDFQKLQRLFADPGRRVKGGGGMAAKTLMVHIARCHYCGRPLKRATLRKKERTPAVKYQCQFRGCYKTMISQPGLDAYVEQVVLEWFQNPANLSRLTGHDDNSWLQVAGAAEQKRAALQARLDEVIEQYAAGSLNLDTLTKLEAALRPQIAEAEQALIPPVTDDRVRALVTAEDVPAAWAGLPLAERRKIIKATFNVRIRQTQNRGQNRFEPERVLIEPRAL</sequence>
<evidence type="ECO:0000313" key="3">
    <source>
        <dbReference type="Proteomes" id="UP000234342"/>
    </source>
</evidence>
<reference evidence="3" key="1">
    <citation type="submission" date="2017-03" db="EMBL/GenBank/DDBJ databases">
        <authorList>
            <person name="Monnet C."/>
        </authorList>
    </citation>
    <scope>NUCLEOTIDE SEQUENCE [LARGE SCALE GENOMIC DNA]</scope>
    <source>
        <strain evidence="3">P10</strain>
    </source>
</reference>
<evidence type="ECO:0000259" key="1">
    <source>
        <dbReference type="PROSITE" id="PS51737"/>
    </source>
</evidence>
<protein>
    <submittedName>
        <fullName evidence="2">Site-specific DNA recombinase</fullName>
    </submittedName>
</protein>
<name>A0A2H1JY47_9MICO</name>
<dbReference type="Pfam" id="PF00239">
    <property type="entry name" value="Resolvase"/>
    <property type="match status" value="1"/>
</dbReference>
<dbReference type="GO" id="GO:0000150">
    <property type="term" value="F:DNA strand exchange activity"/>
    <property type="evidence" value="ECO:0007669"/>
    <property type="project" value="InterPro"/>
</dbReference>
<dbReference type="Proteomes" id="UP000234342">
    <property type="component" value="Unassembled WGS sequence"/>
</dbReference>